<dbReference type="KEGG" id="mvu:Metvu_0701"/>
<dbReference type="SUPFAM" id="SSF51366">
    <property type="entry name" value="Ribulose-phoshate binding barrel"/>
    <property type="match status" value="1"/>
</dbReference>
<feature type="binding site" evidence="5">
    <location>
        <begin position="59"/>
        <end position="68"/>
    </location>
    <ligand>
        <name>substrate</name>
    </ligand>
</feature>
<evidence type="ECO:0000256" key="7">
    <source>
        <dbReference type="PIRSR" id="PIRSR614732-2"/>
    </source>
</evidence>
<dbReference type="GeneID" id="8513038"/>
<dbReference type="GO" id="GO:0006207">
    <property type="term" value="P:'de novo' pyrimidine nucleobase biosynthetic process"/>
    <property type="evidence" value="ECO:0007669"/>
    <property type="project" value="InterPro"/>
</dbReference>
<feature type="binding site" evidence="5 7">
    <location>
        <position position="191"/>
    </location>
    <ligand>
        <name>substrate</name>
    </ligand>
</feature>
<feature type="binding site" evidence="5 7">
    <location>
        <position position="115"/>
    </location>
    <ligand>
        <name>substrate</name>
    </ligand>
</feature>
<evidence type="ECO:0000259" key="9">
    <source>
        <dbReference type="SMART" id="SM00934"/>
    </source>
</evidence>
<dbReference type="GO" id="GO:0044205">
    <property type="term" value="P:'de novo' UMP biosynthetic process"/>
    <property type="evidence" value="ECO:0007669"/>
    <property type="project" value="UniProtKB-UniRule"/>
</dbReference>
<proteinExistence type="inferred from homology"/>
<feature type="active site" description="For OMPdecase activity" evidence="6">
    <location>
        <position position="64"/>
    </location>
</feature>
<keyword evidence="2 5" id="KW-0210">Decarboxylase</keyword>
<dbReference type="NCBIfam" id="TIGR01740">
    <property type="entry name" value="pyrF"/>
    <property type="match status" value="1"/>
</dbReference>
<keyword evidence="3 5" id="KW-0665">Pyrimidine biosynthesis</keyword>
<protein>
    <recommendedName>
        <fullName evidence="5">Orotidine 5'-phosphate decarboxylase</fullName>
        <ecNumber evidence="5">4.1.1.23</ecNumber>
    </recommendedName>
    <alternativeName>
        <fullName evidence="5">OMP decarboxylase</fullName>
        <shortName evidence="5">OMPDCase</shortName>
        <shortName evidence="5">OMPdecase</shortName>
    </alternativeName>
</protein>
<evidence type="ECO:0000256" key="8">
    <source>
        <dbReference type="RuleBase" id="RU000512"/>
    </source>
</evidence>
<dbReference type="InterPro" id="IPR018089">
    <property type="entry name" value="OMPdecase_AS"/>
</dbReference>
<dbReference type="InterPro" id="IPR001754">
    <property type="entry name" value="OMPdeCOase_dom"/>
</dbReference>
<keyword evidence="4 5" id="KW-0456">Lyase</keyword>
<feature type="active site" description="Proton donor" evidence="5">
    <location>
        <position position="61"/>
    </location>
</feature>
<reference evidence="10" key="1">
    <citation type="submission" date="2009-10" db="EMBL/GenBank/DDBJ databases">
        <title>Complete sequence of chromosome of Methanocaldococcus vulcanius M7.</title>
        <authorList>
            <consortium name="US DOE Joint Genome Institute"/>
            <person name="Lucas S."/>
            <person name="Copeland A."/>
            <person name="Lapidus A."/>
            <person name="Glavina del Rio T."/>
            <person name="Dalin E."/>
            <person name="Tice H."/>
            <person name="Bruce D."/>
            <person name="Goodwin L."/>
            <person name="Pitluck S."/>
            <person name="Lcollab F.I."/>
            <person name="Brettin T."/>
            <person name="Detter J.C."/>
            <person name="Han C."/>
            <person name="Tapia R."/>
            <person name="Kuske C.R."/>
            <person name="Schmutz J."/>
            <person name="Larimer F."/>
            <person name="Land M."/>
            <person name="Hauser L."/>
            <person name="Kyrpides N."/>
            <person name="Ovchinikova G."/>
            <person name="Sieprawska-Lupa M."/>
            <person name="Whitman W.B."/>
            <person name="Woyke T."/>
        </authorList>
    </citation>
    <scope>NUCLEOTIDE SEQUENCE [LARGE SCALE GENOMIC DNA]</scope>
    <source>
        <strain evidence="10">M7</strain>
    </source>
</reference>
<dbReference type="HOGENOM" id="CLU_067069_2_0_2"/>
<dbReference type="AlphaFoldDB" id="C9RG57"/>
<feature type="binding site" evidence="5 7">
    <location>
        <position position="9"/>
    </location>
    <ligand>
        <name>substrate</name>
    </ligand>
</feature>
<dbReference type="PANTHER" id="PTHR32119">
    <property type="entry name" value="OROTIDINE 5'-PHOSPHATE DECARBOXYLASE"/>
    <property type="match status" value="1"/>
</dbReference>
<dbReference type="NCBIfam" id="NF010386">
    <property type="entry name" value="PRK13813.1"/>
    <property type="match status" value="1"/>
</dbReference>
<dbReference type="PANTHER" id="PTHR32119:SF2">
    <property type="entry name" value="OROTIDINE 5'-PHOSPHATE DECARBOXYLASE"/>
    <property type="match status" value="1"/>
</dbReference>
<evidence type="ECO:0000256" key="2">
    <source>
        <dbReference type="ARBA" id="ARBA00022793"/>
    </source>
</evidence>
<dbReference type="InterPro" id="IPR014732">
    <property type="entry name" value="OMPdecase"/>
</dbReference>
<comment type="pathway">
    <text evidence="1 5 8">Pyrimidine metabolism; UMP biosynthesis via de novo pathway; UMP from orotate: step 2/2.</text>
</comment>
<feature type="binding site" evidence="5 7">
    <location>
        <position position="31"/>
    </location>
    <ligand>
        <name>substrate</name>
    </ligand>
</feature>
<dbReference type="EMBL" id="CP001787">
    <property type="protein sequence ID" value="ACX72559.1"/>
    <property type="molecule type" value="Genomic_DNA"/>
</dbReference>
<feature type="active site" description="For OMPdecase activity" evidence="6">
    <location>
        <position position="59"/>
    </location>
</feature>
<dbReference type="GO" id="GO:0005829">
    <property type="term" value="C:cytosol"/>
    <property type="evidence" value="ECO:0007669"/>
    <property type="project" value="TreeGrafter"/>
</dbReference>
<comment type="function">
    <text evidence="5">Catalyzes the decarboxylation of orotidine 5'-monophosphate (OMP) to uridine 5'-monophosphate (UMP).</text>
</comment>
<dbReference type="InterPro" id="IPR047595">
    <property type="entry name" value="OMPdecase_arc"/>
</dbReference>
<comment type="similarity">
    <text evidence="5">Belongs to the OMP decarboxylase family. Type 1 subfamily.</text>
</comment>
<organism evidence="10 11">
    <name type="scientific">Methanocaldococcus vulcanius (strain ATCC 700851 / DSM 12094 / M7)</name>
    <name type="common">Methanococcus vulcanius</name>
    <dbReference type="NCBI Taxonomy" id="579137"/>
    <lineage>
        <taxon>Archaea</taxon>
        <taxon>Methanobacteriati</taxon>
        <taxon>Methanobacteriota</taxon>
        <taxon>Methanomada group</taxon>
        <taxon>Methanococci</taxon>
        <taxon>Methanococcales</taxon>
        <taxon>Methanocaldococcaceae</taxon>
        <taxon>Methanocaldococcus</taxon>
    </lineage>
</organism>
<dbReference type="SMART" id="SM00934">
    <property type="entry name" value="OMPdecase"/>
    <property type="match status" value="1"/>
</dbReference>
<dbReference type="EC" id="4.1.1.23" evidence="5"/>
<feature type="binding site" evidence="5">
    <location>
        <begin position="166"/>
        <end position="176"/>
    </location>
    <ligand>
        <name>substrate</name>
    </ligand>
</feature>
<dbReference type="InterPro" id="IPR013785">
    <property type="entry name" value="Aldolase_TIM"/>
</dbReference>
<comment type="catalytic activity">
    <reaction evidence="5 8">
        <text>orotidine 5'-phosphate + H(+) = UMP + CO2</text>
        <dbReference type="Rhea" id="RHEA:11596"/>
        <dbReference type="ChEBI" id="CHEBI:15378"/>
        <dbReference type="ChEBI" id="CHEBI:16526"/>
        <dbReference type="ChEBI" id="CHEBI:57538"/>
        <dbReference type="ChEBI" id="CHEBI:57865"/>
        <dbReference type="EC" id="4.1.1.23"/>
    </reaction>
</comment>
<dbReference type="RefSeq" id="WP_015732779.1">
    <property type="nucleotide sequence ID" value="NC_013407.1"/>
</dbReference>
<dbReference type="PROSITE" id="PS00156">
    <property type="entry name" value="OMPDECASE"/>
    <property type="match status" value="1"/>
</dbReference>
<dbReference type="HAMAP" id="MF_01200_A">
    <property type="entry name" value="OMPdecase_type1_A"/>
    <property type="match status" value="1"/>
</dbReference>
<feature type="active site" description="For OMPdecase activity" evidence="6">
    <location>
        <position position="61"/>
    </location>
</feature>
<dbReference type="UniPathway" id="UPA00070">
    <property type="reaction ID" value="UER00120"/>
</dbReference>
<dbReference type="eggNOG" id="arCOG00081">
    <property type="taxonomic scope" value="Archaea"/>
</dbReference>
<dbReference type="OrthoDB" id="94124at2157"/>
<evidence type="ECO:0000256" key="5">
    <source>
        <dbReference type="HAMAP-Rule" id="MF_01200"/>
    </source>
</evidence>
<evidence type="ECO:0000256" key="4">
    <source>
        <dbReference type="ARBA" id="ARBA00023239"/>
    </source>
</evidence>
<dbReference type="CDD" id="cd04725">
    <property type="entry name" value="OMP_decarboxylase_like"/>
    <property type="match status" value="1"/>
</dbReference>
<dbReference type="STRING" id="579137.Metvu_0701"/>
<feature type="domain" description="Orotidine 5'-phosphate decarboxylase" evidence="9">
    <location>
        <begin position="3"/>
        <end position="207"/>
    </location>
</feature>
<evidence type="ECO:0000256" key="6">
    <source>
        <dbReference type="PIRSR" id="PIRSR614732-1"/>
    </source>
</evidence>
<dbReference type="GO" id="GO:0004590">
    <property type="term" value="F:orotidine-5'-phosphate decarboxylase activity"/>
    <property type="evidence" value="ECO:0007669"/>
    <property type="project" value="UniProtKB-UniRule"/>
</dbReference>
<dbReference type="Proteomes" id="UP000002063">
    <property type="component" value="Chromosome"/>
</dbReference>
<evidence type="ECO:0000313" key="11">
    <source>
        <dbReference type="Proteomes" id="UP000002063"/>
    </source>
</evidence>
<dbReference type="Pfam" id="PF00215">
    <property type="entry name" value="OMPdecase"/>
    <property type="match status" value="1"/>
</dbReference>
<dbReference type="Gene3D" id="3.20.20.70">
    <property type="entry name" value="Aldolase class I"/>
    <property type="match status" value="1"/>
</dbReference>
<evidence type="ECO:0000313" key="10">
    <source>
        <dbReference type="EMBL" id="ACX72559.1"/>
    </source>
</evidence>
<comment type="subunit">
    <text evidence="5">Homodimer.</text>
</comment>
<evidence type="ECO:0000256" key="1">
    <source>
        <dbReference type="ARBA" id="ARBA00004861"/>
    </source>
</evidence>
<feature type="binding site" evidence="5 7">
    <location>
        <position position="192"/>
    </location>
    <ligand>
        <name>substrate</name>
    </ligand>
</feature>
<keyword evidence="11" id="KW-1185">Reference proteome</keyword>
<gene>
    <name evidence="5" type="primary">pyrF</name>
    <name evidence="10" type="ordered locus">Metvu_0701</name>
</gene>
<name>C9RG57_METVM</name>
<sequence length="214" mass="23515">MAKLMLALDVLDENKALKIIEEVNDYIDAVKIGYPLVLACGLDVIKKIKDICDKEVIADFKVADIPSTNEKIAKITLKYADGIIVHGFVGEDSVKAVKDVAKNLNKKVIMVTEMSHPGALKFIQPIAEELAEMAKKLEVDAIVVPSTRPQRLKRLKNIANLPIITPGVGAQGGKIEDILNELGEDDYVIVGRAIYQAEDPKNAAKKFKEQIKNI</sequence>
<evidence type="ECO:0000256" key="3">
    <source>
        <dbReference type="ARBA" id="ARBA00022975"/>
    </source>
</evidence>
<accession>C9RG57</accession>
<dbReference type="InterPro" id="IPR011060">
    <property type="entry name" value="RibuloseP-bd_barrel"/>
</dbReference>